<feature type="chain" id="PRO_5014888893" evidence="1">
    <location>
        <begin position="21"/>
        <end position="69"/>
    </location>
</feature>
<dbReference type="EMBL" id="GGFM01012109">
    <property type="protein sequence ID" value="MBW32860.1"/>
    <property type="molecule type" value="Transcribed_RNA"/>
</dbReference>
<keyword evidence="1" id="KW-0732">Signal</keyword>
<proteinExistence type="predicted"/>
<organism evidence="2">
    <name type="scientific">Anopheles braziliensis</name>
    <dbReference type="NCBI Taxonomy" id="58242"/>
    <lineage>
        <taxon>Eukaryota</taxon>
        <taxon>Metazoa</taxon>
        <taxon>Ecdysozoa</taxon>
        <taxon>Arthropoda</taxon>
        <taxon>Hexapoda</taxon>
        <taxon>Insecta</taxon>
        <taxon>Pterygota</taxon>
        <taxon>Neoptera</taxon>
        <taxon>Endopterygota</taxon>
        <taxon>Diptera</taxon>
        <taxon>Nematocera</taxon>
        <taxon>Culicoidea</taxon>
        <taxon>Culicidae</taxon>
        <taxon>Anophelinae</taxon>
        <taxon>Anopheles</taxon>
    </lineage>
</organism>
<accession>A0A2M3ZWN3</accession>
<evidence type="ECO:0000256" key="1">
    <source>
        <dbReference type="SAM" id="SignalP"/>
    </source>
</evidence>
<reference evidence="2" key="1">
    <citation type="submission" date="2018-01" db="EMBL/GenBank/DDBJ databases">
        <title>An insight into the sialome of Amazonian anophelines.</title>
        <authorList>
            <person name="Ribeiro J.M."/>
            <person name="Scarpassa V."/>
            <person name="Calvo E."/>
        </authorList>
    </citation>
    <scope>NUCLEOTIDE SEQUENCE</scope>
    <source>
        <tissue evidence="2">Salivary glands</tissue>
    </source>
</reference>
<feature type="signal peptide" evidence="1">
    <location>
        <begin position="1"/>
        <end position="20"/>
    </location>
</feature>
<sequence length="69" mass="7795">MAAGWQVCSNMFVVSLLVHGWRVPVGCYTHELLLMMMETMRRTQLSCLVERYGTPNVCVGVSETDSKQN</sequence>
<protein>
    <submittedName>
        <fullName evidence="2">Putative secreted peptide</fullName>
    </submittedName>
</protein>
<name>A0A2M3ZWN3_9DIPT</name>
<evidence type="ECO:0000313" key="2">
    <source>
        <dbReference type="EMBL" id="MBW32860.1"/>
    </source>
</evidence>
<dbReference type="AlphaFoldDB" id="A0A2M3ZWN3"/>